<dbReference type="Gene3D" id="3.30.530.20">
    <property type="match status" value="1"/>
</dbReference>
<dbReference type="InterPro" id="IPR000916">
    <property type="entry name" value="Bet_v_I/MLP"/>
</dbReference>
<organism evidence="2 3">
    <name type="scientific">Capsella rubella</name>
    <dbReference type="NCBI Taxonomy" id="81985"/>
    <lineage>
        <taxon>Eukaryota</taxon>
        <taxon>Viridiplantae</taxon>
        <taxon>Streptophyta</taxon>
        <taxon>Embryophyta</taxon>
        <taxon>Tracheophyta</taxon>
        <taxon>Spermatophyta</taxon>
        <taxon>Magnoliopsida</taxon>
        <taxon>eudicotyledons</taxon>
        <taxon>Gunneridae</taxon>
        <taxon>Pentapetalae</taxon>
        <taxon>rosids</taxon>
        <taxon>malvids</taxon>
        <taxon>Brassicales</taxon>
        <taxon>Brassicaceae</taxon>
        <taxon>Camelineae</taxon>
        <taxon>Capsella</taxon>
    </lineage>
</organism>
<feature type="domain" description="Bet v I/Major latex protein" evidence="1">
    <location>
        <begin position="9"/>
        <end position="160"/>
    </location>
</feature>
<dbReference type="STRING" id="81985.R0IND4"/>
<dbReference type="OrthoDB" id="1085854at2759"/>
<evidence type="ECO:0000259" key="1">
    <source>
        <dbReference type="SMART" id="SM01037"/>
    </source>
</evidence>
<dbReference type="AlphaFoldDB" id="R0IND4"/>
<dbReference type="GO" id="GO:0006952">
    <property type="term" value="P:defense response"/>
    <property type="evidence" value="ECO:0007669"/>
    <property type="project" value="InterPro"/>
</dbReference>
<evidence type="ECO:0000313" key="2">
    <source>
        <dbReference type="EMBL" id="EOA38628.1"/>
    </source>
</evidence>
<gene>
    <name evidence="2" type="ORF">CARUB_v10010508mg</name>
</gene>
<proteinExistence type="predicted"/>
<dbReference type="SMART" id="SM01037">
    <property type="entry name" value="Bet_v_1"/>
    <property type="match status" value="1"/>
</dbReference>
<dbReference type="EMBL" id="KB870805">
    <property type="protein sequence ID" value="EOA38628.1"/>
    <property type="molecule type" value="Genomic_DNA"/>
</dbReference>
<dbReference type="InterPro" id="IPR023393">
    <property type="entry name" value="START-like_dom_sf"/>
</dbReference>
<dbReference type="InterPro" id="IPR051761">
    <property type="entry name" value="MLP-like_ligand-binding"/>
</dbReference>
<evidence type="ECO:0000313" key="3">
    <source>
        <dbReference type="Proteomes" id="UP000029121"/>
    </source>
</evidence>
<dbReference type="Proteomes" id="UP000029121">
    <property type="component" value="Unassembled WGS sequence"/>
</dbReference>
<keyword evidence="3" id="KW-1185">Reference proteome</keyword>
<accession>R0IND4</accession>
<dbReference type="KEGG" id="crb:17899777"/>
<dbReference type="eggNOG" id="ENOG502RN75">
    <property type="taxonomic scope" value="Eukaryota"/>
</dbReference>
<dbReference type="Pfam" id="PF00407">
    <property type="entry name" value="Bet_v_1"/>
    <property type="match status" value="1"/>
</dbReference>
<reference evidence="3" key="1">
    <citation type="journal article" date="2013" name="Nat. Genet.">
        <title>The Capsella rubella genome and the genomic consequences of rapid mating system evolution.</title>
        <authorList>
            <person name="Slotte T."/>
            <person name="Hazzouri K.M."/>
            <person name="Agren J.A."/>
            <person name="Koenig D."/>
            <person name="Maumus F."/>
            <person name="Guo Y.L."/>
            <person name="Steige K."/>
            <person name="Platts A.E."/>
            <person name="Escobar J.S."/>
            <person name="Newman L.K."/>
            <person name="Wang W."/>
            <person name="Mandakova T."/>
            <person name="Vello E."/>
            <person name="Smith L.M."/>
            <person name="Henz S.R."/>
            <person name="Steffen J."/>
            <person name="Takuno S."/>
            <person name="Brandvain Y."/>
            <person name="Coop G."/>
            <person name="Andolfatto P."/>
            <person name="Hu T.T."/>
            <person name="Blanchette M."/>
            <person name="Clark R.M."/>
            <person name="Quesneville H."/>
            <person name="Nordborg M."/>
            <person name="Gaut B.S."/>
            <person name="Lysak M.A."/>
            <person name="Jenkins J."/>
            <person name="Grimwood J."/>
            <person name="Chapman J."/>
            <person name="Prochnik S."/>
            <person name="Shu S."/>
            <person name="Rokhsar D."/>
            <person name="Schmutz J."/>
            <person name="Weigel D."/>
            <person name="Wright S.I."/>
        </authorList>
    </citation>
    <scope>NUCLEOTIDE SEQUENCE [LARGE SCALE GENOMIC DNA]</scope>
    <source>
        <strain evidence="3">cv. Monte Gargano</strain>
    </source>
</reference>
<protein>
    <recommendedName>
        <fullName evidence="1">Bet v I/Major latex protein domain-containing protein</fullName>
    </recommendedName>
</protein>
<name>R0IND4_9BRAS</name>
<sequence length="161" mass="18013">MAQAMRQSSLQGELEEAIEIKSSGKKYHQMLAGRPHDLAKATPESIKGCTLREGEFGKVGSVISWNYVLDGKQEVAKERIEAVDHEKNLIVLRVIDGDLMKNFKSFLITIQATPKLSGSGSVVNCHIKYERNDEKVAHPEKLLAFIVKTSRDMDKFILSQV</sequence>
<dbReference type="CDD" id="cd07816">
    <property type="entry name" value="Bet_v1-like"/>
    <property type="match status" value="1"/>
</dbReference>
<dbReference type="PANTHER" id="PTHR31907">
    <property type="entry name" value="MLP-LIKE PROTEIN 423"/>
    <property type="match status" value="1"/>
</dbReference>
<dbReference type="SUPFAM" id="SSF55961">
    <property type="entry name" value="Bet v1-like"/>
    <property type="match status" value="1"/>
</dbReference>